<feature type="signal peptide" evidence="2">
    <location>
        <begin position="1"/>
        <end position="18"/>
    </location>
</feature>
<dbReference type="Proteomes" id="UP000799437">
    <property type="component" value="Unassembled WGS sequence"/>
</dbReference>
<sequence>MYFVPFVVLLQIVVCTCTTSLLNNRASKPRCPTHDSTSLWCCVEERDSDRTYYCWTQPDPHALERLCATSDAWELQCCSRPDVCDLETTTATIYTDSYIISLRTASLTARVYVMMTIPNILRMGTKSKREELSRHNTIGETDYLPRPPCYQT</sequence>
<feature type="chain" id="PRO_5025452624" evidence="2">
    <location>
        <begin position="19"/>
        <end position="152"/>
    </location>
</feature>
<evidence type="ECO:0000256" key="2">
    <source>
        <dbReference type="SAM" id="SignalP"/>
    </source>
</evidence>
<protein>
    <submittedName>
        <fullName evidence="3">Uncharacterized protein</fullName>
    </submittedName>
</protein>
<keyword evidence="4" id="KW-1185">Reference proteome</keyword>
<keyword evidence="2" id="KW-0732">Signal</keyword>
<dbReference type="RefSeq" id="XP_033602778.1">
    <property type="nucleotide sequence ID" value="XM_033740434.1"/>
</dbReference>
<reference evidence="3" key="1">
    <citation type="journal article" date="2020" name="Stud. Mycol.">
        <title>101 Dothideomycetes genomes: a test case for predicting lifestyles and emergence of pathogens.</title>
        <authorList>
            <person name="Haridas S."/>
            <person name="Albert R."/>
            <person name="Binder M."/>
            <person name="Bloem J."/>
            <person name="Labutti K."/>
            <person name="Salamov A."/>
            <person name="Andreopoulos B."/>
            <person name="Baker S."/>
            <person name="Barry K."/>
            <person name="Bills G."/>
            <person name="Bluhm B."/>
            <person name="Cannon C."/>
            <person name="Castanera R."/>
            <person name="Culley D."/>
            <person name="Daum C."/>
            <person name="Ezra D."/>
            <person name="Gonzalez J."/>
            <person name="Henrissat B."/>
            <person name="Kuo A."/>
            <person name="Liang C."/>
            <person name="Lipzen A."/>
            <person name="Lutzoni F."/>
            <person name="Magnuson J."/>
            <person name="Mondo S."/>
            <person name="Nolan M."/>
            <person name="Ohm R."/>
            <person name="Pangilinan J."/>
            <person name="Park H.-J."/>
            <person name="Ramirez L."/>
            <person name="Alfaro M."/>
            <person name="Sun H."/>
            <person name="Tritt A."/>
            <person name="Yoshinaga Y."/>
            <person name="Zwiers L.-H."/>
            <person name="Turgeon B."/>
            <person name="Goodwin S."/>
            <person name="Spatafora J."/>
            <person name="Crous P."/>
            <person name="Grigoriev I."/>
        </authorList>
    </citation>
    <scope>NUCLEOTIDE SEQUENCE</scope>
    <source>
        <strain evidence="3">CBS 121739</strain>
    </source>
</reference>
<dbReference type="EMBL" id="ML996568">
    <property type="protein sequence ID" value="KAF2760327.1"/>
    <property type="molecule type" value="Genomic_DNA"/>
</dbReference>
<accession>A0A6A6WFG3</accession>
<organism evidence="3 4">
    <name type="scientific">Pseudovirgaria hyperparasitica</name>
    <dbReference type="NCBI Taxonomy" id="470096"/>
    <lineage>
        <taxon>Eukaryota</taxon>
        <taxon>Fungi</taxon>
        <taxon>Dikarya</taxon>
        <taxon>Ascomycota</taxon>
        <taxon>Pezizomycotina</taxon>
        <taxon>Dothideomycetes</taxon>
        <taxon>Dothideomycetes incertae sedis</taxon>
        <taxon>Acrospermales</taxon>
        <taxon>Acrospermaceae</taxon>
        <taxon>Pseudovirgaria</taxon>
    </lineage>
</organism>
<dbReference type="GeneID" id="54481488"/>
<evidence type="ECO:0000256" key="1">
    <source>
        <dbReference type="SAM" id="MobiDB-lite"/>
    </source>
</evidence>
<feature type="region of interest" description="Disordered" evidence="1">
    <location>
        <begin position="131"/>
        <end position="152"/>
    </location>
</feature>
<evidence type="ECO:0000313" key="3">
    <source>
        <dbReference type="EMBL" id="KAF2760327.1"/>
    </source>
</evidence>
<gene>
    <name evidence="3" type="ORF">EJ05DRAFT_279673</name>
</gene>
<proteinExistence type="predicted"/>
<evidence type="ECO:0000313" key="4">
    <source>
        <dbReference type="Proteomes" id="UP000799437"/>
    </source>
</evidence>
<dbReference type="AlphaFoldDB" id="A0A6A6WFG3"/>
<name>A0A6A6WFG3_9PEZI</name>